<organism evidence="13 14">
    <name type="scientific">Roseofilum casamattae BLCC-M143</name>
    <dbReference type="NCBI Taxonomy" id="3022442"/>
    <lineage>
        <taxon>Bacteria</taxon>
        <taxon>Bacillati</taxon>
        <taxon>Cyanobacteriota</taxon>
        <taxon>Cyanophyceae</taxon>
        <taxon>Desertifilales</taxon>
        <taxon>Desertifilaceae</taxon>
        <taxon>Roseofilum</taxon>
        <taxon>Roseofilum casamattae</taxon>
    </lineage>
</organism>
<keyword evidence="9" id="KW-1208">Phospholipid metabolism</keyword>
<dbReference type="SMART" id="SM01207">
    <property type="entry name" value="G3P_acyltransf"/>
    <property type="match status" value="1"/>
</dbReference>
<evidence type="ECO:0000256" key="9">
    <source>
        <dbReference type="ARBA" id="ARBA00023264"/>
    </source>
</evidence>
<keyword evidence="2" id="KW-0444">Lipid biosynthesis</keyword>
<dbReference type="InterPro" id="IPR002192">
    <property type="entry name" value="PPDK_AMP/ATP-bd"/>
</dbReference>
<sequence length="959" mass="105668">MPMEPLLKGLAIFTLCPLLGGIPLIQWFTFLLTGKNLSQLGTGNISVSAAFYHAGTPAGIASVLSEAGKGIGAVLLARSLFPHDPVWEPIALLALVLGRYFISQGAGTTNAAWGLIAHDWQISALVALIGGIGCTVVRDRKSRQYGILVLFPLLQFLMHPNAKGLALAALALNSTLALIYLRIPDDLSLSSDESPTETATMTGLFSRNNGLLSLDRNLKSKDVGGKAANLAYLKKLGYRVPSGWVLLPGDDPQIAIANLQPSPQNPLVVRSSAFGEDTLHSSAAGQYTSILNVTSPQALHQAILTCFQSVDNPQAKVYRQTRQLFETKIAVLIQKQIPGVFSGVAFSRDPIARTGDEVAIEALPGDAARIVSGRVTPEAYRVAVVETDGEPTTQIVQGTGDVPPALIHQVAQIARQIESHYRGIPQDIEWTYDGRELWILQTRPITTLVPIWTRKIAAEVIPGFIHPLTWSINQPLTCGVWRDIFAIALGTKMARLDLNRLATLHSSSAYFNASLLGEIFLKMGLPPESLEFLTRGAKFSRPPLLSTLKQLPGLLRLANREWRLEDDFNRDDRQWFQPTLAQLIQEQPESDLEYGHRIDLILETLKRATYYSIFAPLSFALRQAILRIDPEDLDWTVMPEVAATRALEELATCARRLLPDLEDETPETLFGTLAESPDGQTIIDQLAAFVHEYGYLSQVATDISVPRWYDSPRMVRDLFLQQLHGEPGDRPTVLQKQLKIQIVQDRLHLKGRVTQVYSQLLAQLRWSFLRLEKRWLEQGKLEMAGDIFFLTLAEVRSLIDTESEVSASLSELLAARKAEFARDKQLKSLPYIVYGDRLPTRIRQFSPLTGGQQLRGIGASPGQARGQVKIVQNLDSLPDINRDTILVVPYTDSGWTLLLSQAGGAISEVGGKLSHGAIVAREYGIPAVMDVPHAMEKLRDGQWVQIDGSQGTIVILRTD</sequence>
<keyword evidence="13" id="KW-0012">Acyltransferase</keyword>
<dbReference type="Pfam" id="PF00391">
    <property type="entry name" value="PEP-utilizers"/>
    <property type="match status" value="1"/>
</dbReference>
<evidence type="ECO:0000256" key="2">
    <source>
        <dbReference type="ARBA" id="ARBA00022516"/>
    </source>
</evidence>
<name>A0ABT7C3D4_9CYAN</name>
<evidence type="ECO:0000313" key="14">
    <source>
        <dbReference type="Proteomes" id="UP001232992"/>
    </source>
</evidence>
<keyword evidence="3" id="KW-0808">Transferase</keyword>
<evidence type="ECO:0000313" key="13">
    <source>
        <dbReference type="EMBL" id="MDJ1185196.1"/>
    </source>
</evidence>
<keyword evidence="14" id="KW-1185">Reference proteome</keyword>
<keyword evidence="8" id="KW-0594">Phospholipid biosynthesis</keyword>
<evidence type="ECO:0000256" key="10">
    <source>
        <dbReference type="SAM" id="Phobius"/>
    </source>
</evidence>
<gene>
    <name evidence="13" type="ORF">PMH09_18570</name>
</gene>
<comment type="caution">
    <text evidence="13">The sequence shown here is derived from an EMBL/GenBank/DDBJ whole genome shotgun (WGS) entry which is preliminary data.</text>
</comment>
<dbReference type="Gene3D" id="3.30.1490.20">
    <property type="entry name" value="ATP-grasp fold, A domain"/>
    <property type="match status" value="1"/>
</dbReference>
<dbReference type="Pfam" id="PF01326">
    <property type="entry name" value="PPDK_N"/>
    <property type="match status" value="1"/>
</dbReference>
<evidence type="ECO:0000256" key="8">
    <source>
        <dbReference type="ARBA" id="ARBA00023209"/>
    </source>
</evidence>
<feature type="transmembrane region" description="Helical" evidence="10">
    <location>
        <begin position="12"/>
        <end position="32"/>
    </location>
</feature>
<reference evidence="13 14" key="1">
    <citation type="submission" date="2023-01" db="EMBL/GenBank/DDBJ databases">
        <title>Novel diversity within Roseofilum (Cyanobacteria; Desertifilaceae) from marine benthic mats with descriptions of four novel species.</title>
        <authorList>
            <person name="Wang Y."/>
            <person name="Berthold D.E."/>
            <person name="Hu J."/>
            <person name="Lefler F.W."/>
            <person name="Laughinghouse H.D. IV."/>
        </authorList>
    </citation>
    <scope>NUCLEOTIDE SEQUENCE [LARGE SCALE GENOMIC DNA]</scope>
    <source>
        <strain evidence="13 14">BLCC-M143</strain>
    </source>
</reference>
<dbReference type="InterPro" id="IPR008279">
    <property type="entry name" value="PEP-util_enz_mobile_dom"/>
</dbReference>
<dbReference type="EMBL" id="JAQOSQ010000028">
    <property type="protein sequence ID" value="MDJ1185196.1"/>
    <property type="molecule type" value="Genomic_DNA"/>
</dbReference>
<keyword evidence="4 10" id="KW-0812">Transmembrane</keyword>
<dbReference type="Pfam" id="PF02660">
    <property type="entry name" value="G3P_acyltransf"/>
    <property type="match status" value="1"/>
</dbReference>
<evidence type="ECO:0000256" key="3">
    <source>
        <dbReference type="ARBA" id="ARBA00022679"/>
    </source>
</evidence>
<protein>
    <submittedName>
        <fullName evidence="13">Glycerol-3-phosphate acyltransferase</fullName>
    </submittedName>
</protein>
<dbReference type="InterPro" id="IPR036637">
    <property type="entry name" value="Phosphohistidine_dom_sf"/>
</dbReference>
<dbReference type="Proteomes" id="UP001232992">
    <property type="component" value="Unassembled WGS sequence"/>
</dbReference>
<evidence type="ECO:0000256" key="4">
    <source>
        <dbReference type="ARBA" id="ARBA00022692"/>
    </source>
</evidence>
<dbReference type="PANTHER" id="PTHR43615:SF1">
    <property type="entry name" value="PPDK_N DOMAIN-CONTAINING PROTEIN"/>
    <property type="match status" value="1"/>
</dbReference>
<dbReference type="InterPro" id="IPR013815">
    <property type="entry name" value="ATP_grasp_subdomain_1"/>
</dbReference>
<dbReference type="Gene3D" id="3.30.470.20">
    <property type="entry name" value="ATP-grasp fold, B domain"/>
    <property type="match status" value="2"/>
</dbReference>
<evidence type="ECO:0000256" key="6">
    <source>
        <dbReference type="ARBA" id="ARBA00023098"/>
    </source>
</evidence>
<keyword evidence="6" id="KW-0443">Lipid metabolism</keyword>
<proteinExistence type="predicted"/>
<dbReference type="SUPFAM" id="SSF52009">
    <property type="entry name" value="Phosphohistidine domain"/>
    <property type="match status" value="1"/>
</dbReference>
<feature type="domain" description="Pyruvate phosphate dikinase AMP/ATP-binding" evidence="12">
    <location>
        <begin position="265"/>
        <end position="448"/>
    </location>
</feature>
<dbReference type="InterPro" id="IPR003811">
    <property type="entry name" value="G3P_acylTferase_PlsY"/>
</dbReference>
<dbReference type="SUPFAM" id="SSF56059">
    <property type="entry name" value="Glutathione synthetase ATP-binding domain-like"/>
    <property type="match status" value="1"/>
</dbReference>
<evidence type="ECO:0000256" key="7">
    <source>
        <dbReference type="ARBA" id="ARBA00023136"/>
    </source>
</evidence>
<feature type="domain" description="PEP-utilising enzyme mobile" evidence="11">
    <location>
        <begin position="881"/>
        <end position="951"/>
    </location>
</feature>
<keyword evidence="7 10" id="KW-0472">Membrane</keyword>
<dbReference type="RefSeq" id="WP_283759843.1">
    <property type="nucleotide sequence ID" value="NZ_JAQOSQ010000028.1"/>
</dbReference>
<evidence type="ECO:0000259" key="11">
    <source>
        <dbReference type="Pfam" id="PF00391"/>
    </source>
</evidence>
<keyword evidence="5 10" id="KW-1133">Transmembrane helix</keyword>
<dbReference type="PANTHER" id="PTHR43615">
    <property type="entry name" value="PHOSPHOENOLPYRUVATE SYNTHASE-RELATED"/>
    <property type="match status" value="1"/>
</dbReference>
<dbReference type="InterPro" id="IPR051549">
    <property type="entry name" value="PEP_Utilizing_Enz"/>
</dbReference>
<evidence type="ECO:0000256" key="5">
    <source>
        <dbReference type="ARBA" id="ARBA00022989"/>
    </source>
</evidence>
<evidence type="ECO:0000259" key="12">
    <source>
        <dbReference type="Pfam" id="PF01326"/>
    </source>
</evidence>
<keyword evidence="1" id="KW-1003">Cell membrane</keyword>
<accession>A0ABT7C3D4</accession>
<evidence type="ECO:0000256" key="1">
    <source>
        <dbReference type="ARBA" id="ARBA00022475"/>
    </source>
</evidence>
<dbReference type="Gene3D" id="3.50.30.10">
    <property type="entry name" value="Phosphohistidine domain"/>
    <property type="match status" value="1"/>
</dbReference>
<dbReference type="GO" id="GO:0016746">
    <property type="term" value="F:acyltransferase activity"/>
    <property type="evidence" value="ECO:0007669"/>
    <property type="project" value="UniProtKB-KW"/>
</dbReference>